<feature type="region of interest" description="Disordered" evidence="1">
    <location>
        <begin position="37"/>
        <end position="79"/>
    </location>
</feature>
<name>A0ABS3PWH8_9FLAO</name>
<sequence length="697" mass="81755">MYWTKYLFYIFFISLWVCPSISWAQIDDIKRFNKSSDHSYDTNSYENDSYNNSYNNSYDNRYNRDNNRNNNDKEGLGFKSLRPKKKKDSITFTANDYKIITYLRDTTVIDTSISMAKYYRNNAWQKDLFGKMPMGNMAQPYNSLSYDFRRRAYLPDMGATAKKQLYLTPEEITYYYIPTPVSQFSYKTGMEQGQNLDVLFSANLTPQFNFFIAYRGLRSLGKYRRALVSNGNFRTGFSYVSTNKKYTVFTHYATNDTYSQENGGIVTLSQFEGGERVFKNRATININLLDAENNRESKRFFLQHDYALLRTSDSLKTNKQLRFRHLFSYEKEHYNFKQSRSNSFLGDAFVSESLLDSVNLRKMTNKLGVEVELPYLGKTFLFANAYHYNYFFPNAYYVSGVLQRRQIKDTDMSLGVEWHKKVKGFSIDAQGEQTFIGKMTGTHLAATLAYAFNAENKLSAGMTLHSAMPNFNFLLYQSDYKRFNWNNYDSFQKENYQTLYGSVRTQWGEAHLDITNINNYTYFASEGRGIVRPQQYSGNIQYLQLKLYKDIRVGKFGLDNTILYQQVVQDSKVLNVPTIVTRNSLYIKTPMFQRAMILQAGIGLNYFTKYYANEYNPLLGEYATQTERKIGNFPALDLFINAKVRTMRIFFSLEQWQVPISNISWMPLGNPYRYYSTPTQPYRDFILRLGINWNLFN</sequence>
<comment type="caution">
    <text evidence="2">The sequence shown here is derived from an EMBL/GenBank/DDBJ whole genome shotgun (WGS) entry which is preliminary data.</text>
</comment>
<feature type="compositionally biased region" description="Low complexity" evidence="1">
    <location>
        <begin position="41"/>
        <end position="60"/>
    </location>
</feature>
<gene>
    <name evidence="2" type="ORF">J4N46_03885</name>
</gene>
<keyword evidence="3" id="KW-1185">Reference proteome</keyword>
<evidence type="ECO:0000313" key="3">
    <source>
        <dbReference type="Proteomes" id="UP000681610"/>
    </source>
</evidence>
<feature type="compositionally biased region" description="Basic and acidic residues" evidence="1">
    <location>
        <begin position="61"/>
        <end position="76"/>
    </location>
</feature>
<evidence type="ECO:0000313" key="2">
    <source>
        <dbReference type="EMBL" id="MBO1883587.1"/>
    </source>
</evidence>
<reference evidence="2 3" key="1">
    <citation type="submission" date="2021-03" db="EMBL/GenBank/DDBJ databases">
        <title>Isolation and description of Capnocytophaga bilenii sp. nov., a novel Capnocytophaga species, isolated from a gingivitis subject.</title>
        <authorList>
            <person name="Antezack A."/>
            <person name="Monnet-Corti V."/>
            <person name="La Scola B."/>
        </authorList>
    </citation>
    <scope>NUCLEOTIDE SEQUENCE [LARGE SCALE GENOMIC DNA]</scope>
    <source>
        <strain evidence="2 3">Marseille-Q4570</strain>
    </source>
</reference>
<dbReference type="RefSeq" id="WP_208058223.1">
    <property type="nucleotide sequence ID" value="NZ_JAGDYP010000002.1"/>
</dbReference>
<dbReference type="InterPro" id="IPR025631">
    <property type="entry name" value="Porin_10"/>
</dbReference>
<protein>
    <submittedName>
        <fullName evidence="2">Porin</fullName>
    </submittedName>
</protein>
<accession>A0ABS3PWH8</accession>
<dbReference type="Pfam" id="PF14121">
    <property type="entry name" value="Porin_10"/>
    <property type="match status" value="1"/>
</dbReference>
<dbReference type="EMBL" id="JAGDYP010000002">
    <property type="protein sequence ID" value="MBO1883587.1"/>
    <property type="molecule type" value="Genomic_DNA"/>
</dbReference>
<evidence type="ECO:0000256" key="1">
    <source>
        <dbReference type="SAM" id="MobiDB-lite"/>
    </source>
</evidence>
<dbReference type="Proteomes" id="UP000681610">
    <property type="component" value="Unassembled WGS sequence"/>
</dbReference>
<proteinExistence type="predicted"/>
<organism evidence="2 3">
    <name type="scientific">Capnocytophaga bilenii</name>
    <dbReference type="NCBI Taxonomy" id="2819369"/>
    <lineage>
        <taxon>Bacteria</taxon>
        <taxon>Pseudomonadati</taxon>
        <taxon>Bacteroidota</taxon>
        <taxon>Flavobacteriia</taxon>
        <taxon>Flavobacteriales</taxon>
        <taxon>Flavobacteriaceae</taxon>
        <taxon>Capnocytophaga</taxon>
    </lineage>
</organism>